<dbReference type="RefSeq" id="WP_131183717.1">
    <property type="nucleotide sequence ID" value="NZ_QJUO01000006.1"/>
</dbReference>
<keyword evidence="4" id="KW-1185">Reference proteome</keyword>
<accession>A0A4Q9RC23</accession>
<feature type="domain" description="DUF4351" evidence="2">
    <location>
        <begin position="274"/>
        <end position="325"/>
    </location>
</feature>
<dbReference type="AlphaFoldDB" id="A0A4Q9RC23"/>
<dbReference type="InterPro" id="IPR025587">
    <property type="entry name" value="DUF4351"/>
</dbReference>
<dbReference type="EMBL" id="QJUP01000004">
    <property type="protein sequence ID" value="TBU98591.1"/>
    <property type="molecule type" value="Genomic_DNA"/>
</dbReference>
<organism evidence="3 4">
    <name type="scientific">Stutzerimonas kirkiae</name>
    <dbReference type="NCBI Taxonomy" id="2211392"/>
    <lineage>
        <taxon>Bacteria</taxon>
        <taxon>Pseudomonadati</taxon>
        <taxon>Pseudomonadota</taxon>
        <taxon>Gammaproteobacteria</taxon>
        <taxon>Pseudomonadales</taxon>
        <taxon>Pseudomonadaceae</taxon>
        <taxon>Stutzerimonas</taxon>
    </lineage>
</organism>
<reference evidence="3 4" key="1">
    <citation type="submission" date="2018-06" db="EMBL/GenBank/DDBJ databases">
        <title>Three novel Pseudomonas species isolated from symptomatic oak.</title>
        <authorList>
            <person name="Bueno-Gonzalez V."/>
            <person name="Brady C."/>
        </authorList>
    </citation>
    <scope>NUCLEOTIDE SEQUENCE [LARGE SCALE GENOMIC DNA]</scope>
    <source>
        <strain evidence="3 4">P17C</strain>
    </source>
</reference>
<dbReference type="InterPro" id="IPR051699">
    <property type="entry name" value="Rpn/YhgA-like_nuclease"/>
</dbReference>
<evidence type="ECO:0000259" key="2">
    <source>
        <dbReference type="Pfam" id="PF14261"/>
    </source>
</evidence>
<dbReference type="Pfam" id="PF04754">
    <property type="entry name" value="Transposase_31"/>
    <property type="match status" value="1"/>
</dbReference>
<evidence type="ECO:0000259" key="1">
    <source>
        <dbReference type="Pfam" id="PF04754"/>
    </source>
</evidence>
<dbReference type="InterPro" id="IPR006842">
    <property type="entry name" value="Transposase_31"/>
</dbReference>
<dbReference type="Pfam" id="PF14261">
    <property type="entry name" value="DUF4351"/>
    <property type="match status" value="1"/>
</dbReference>
<evidence type="ECO:0000313" key="4">
    <source>
        <dbReference type="Proteomes" id="UP000292639"/>
    </source>
</evidence>
<evidence type="ECO:0000313" key="3">
    <source>
        <dbReference type="EMBL" id="TBU98591.1"/>
    </source>
</evidence>
<protein>
    <submittedName>
        <fullName evidence="3">Transposase</fullName>
    </submittedName>
</protein>
<comment type="caution">
    <text evidence="3">The sequence shown here is derived from an EMBL/GenBank/DDBJ whole genome shotgun (WGS) entry which is preliminary data.</text>
</comment>
<dbReference type="PANTHER" id="PTHR34611">
    <property type="match status" value="1"/>
</dbReference>
<proteinExistence type="predicted"/>
<gene>
    <name evidence="3" type="ORF">DNJ96_04965</name>
</gene>
<sequence length="331" mass="38233">MAQPYDAGYKLLFSNPEFVRDLLLGFVPQAWVGQVDFDSLEMLNGHYVSEDMQGRYEDMVWRLRFGEGDWVYLYLLLEFQSTPDRFMALRLLTYVGLFWQQLEKQGQLTRDGRLPPVLPLVLYNGLRPWRHSTRLSDLCHPAPPGLQVFQPGFDYLLIDENQYPDSELNGRKNLVAMLMRLEQAQTPQALRVVVDELRGWLTLDDQTPLRRNITRWIIDLIRRRAPSGRIPPLSELSEVSAMLAERTETWAERWVQEGMAKGLEQGIEQGLEQGRKSQAALLQSLLGKRFGPLPEWAVQRVEQASMEQIAIWAESLFETESLEALLEPGEM</sequence>
<dbReference type="PANTHER" id="PTHR34611:SF2">
    <property type="entry name" value="INACTIVE RECOMBINATION-PROMOTING NUCLEASE-LIKE PROTEIN RPNE-RELATED"/>
    <property type="match status" value="1"/>
</dbReference>
<name>A0A4Q9RC23_9GAMM</name>
<dbReference type="Proteomes" id="UP000292639">
    <property type="component" value="Unassembled WGS sequence"/>
</dbReference>
<feature type="domain" description="Transposase (putative) YhgA-like" evidence="1">
    <location>
        <begin position="3"/>
        <end position="205"/>
    </location>
</feature>